<evidence type="ECO:0000313" key="2">
    <source>
        <dbReference type="EMBL" id="KUR73165.1"/>
    </source>
</evidence>
<dbReference type="EMBL" id="LLZS01000003">
    <property type="protein sequence ID" value="KUR73165.1"/>
    <property type="molecule type" value="Genomic_DNA"/>
</dbReference>
<dbReference type="AlphaFoldDB" id="A0A117UYH5"/>
<protein>
    <recommendedName>
        <fullName evidence="1">Helix-turn-helix domain-containing protein</fullName>
    </recommendedName>
</protein>
<dbReference type="Proteomes" id="UP000058012">
    <property type="component" value="Unassembled WGS sequence"/>
</dbReference>
<dbReference type="InterPro" id="IPR041657">
    <property type="entry name" value="HTH_17"/>
</dbReference>
<gene>
    <name evidence="2" type="ORF">AQZ52_04390</name>
</gene>
<comment type="caution">
    <text evidence="2">The sequence shown here is derived from an EMBL/GenBank/DDBJ whole genome shotgun (WGS) entry which is preliminary data.</text>
</comment>
<evidence type="ECO:0000259" key="1">
    <source>
        <dbReference type="Pfam" id="PF12728"/>
    </source>
</evidence>
<reference evidence="2 3" key="1">
    <citation type="submission" date="2015-10" db="EMBL/GenBank/DDBJ databases">
        <title>Draft genome sequence of Novosphingobium fuchskuhlense DSM 25065 isolated from a surface water sample of the southwest basin of Lake Grosse Fuchskuhle.</title>
        <authorList>
            <person name="Ruckert C."/>
            <person name="Winkler A."/>
            <person name="Glaeser J."/>
            <person name="Grossart H.-P."/>
            <person name="Kalinowski J."/>
            <person name="Glaeser S."/>
        </authorList>
    </citation>
    <scope>NUCLEOTIDE SEQUENCE [LARGE SCALE GENOMIC DNA]</scope>
    <source>
        <strain evidence="2 3">FNE08-7</strain>
    </source>
</reference>
<name>A0A117UYH5_9SPHN</name>
<feature type="domain" description="Helix-turn-helix" evidence="1">
    <location>
        <begin position="22"/>
        <end position="69"/>
    </location>
</feature>
<organism evidence="2 3">
    <name type="scientific">Novosphingobium fuchskuhlense</name>
    <dbReference type="NCBI Taxonomy" id="1117702"/>
    <lineage>
        <taxon>Bacteria</taxon>
        <taxon>Pseudomonadati</taxon>
        <taxon>Pseudomonadota</taxon>
        <taxon>Alphaproteobacteria</taxon>
        <taxon>Sphingomonadales</taxon>
        <taxon>Sphingomonadaceae</taxon>
        <taxon>Novosphingobium</taxon>
    </lineage>
</organism>
<dbReference type="Pfam" id="PF12728">
    <property type="entry name" value="HTH_17"/>
    <property type="match status" value="1"/>
</dbReference>
<keyword evidence="3" id="KW-1185">Reference proteome</keyword>
<sequence length="74" mass="8139">MALPFGRQKRSEAAPLEPFTVRISEAMRLTGLRRSKVYELIASGDIEVVKVGRCSLVVVASLRALIERGRQAPS</sequence>
<evidence type="ECO:0000313" key="3">
    <source>
        <dbReference type="Proteomes" id="UP000058012"/>
    </source>
</evidence>
<dbReference type="STRING" id="1117702.AQZ52_04390"/>
<accession>A0A117UYH5</accession>
<proteinExistence type="predicted"/>